<dbReference type="EMBL" id="NJHN03000037">
    <property type="protein sequence ID" value="KAH9421904.1"/>
    <property type="molecule type" value="Genomic_DNA"/>
</dbReference>
<reference evidence="1 2" key="1">
    <citation type="journal article" date="2018" name="J. Allergy Clin. Immunol.">
        <title>High-quality assembly of Dermatophagoides pteronyssinus genome and transcriptome reveals a wide range of novel allergens.</title>
        <authorList>
            <person name="Liu X.Y."/>
            <person name="Yang K.Y."/>
            <person name="Wang M.Q."/>
            <person name="Kwok J.S."/>
            <person name="Zeng X."/>
            <person name="Yang Z."/>
            <person name="Xiao X.J."/>
            <person name="Lau C.P."/>
            <person name="Li Y."/>
            <person name="Huang Z.M."/>
            <person name="Ba J.G."/>
            <person name="Yim A.K."/>
            <person name="Ouyang C.Y."/>
            <person name="Ngai S.M."/>
            <person name="Chan T.F."/>
            <person name="Leung E.L."/>
            <person name="Liu L."/>
            <person name="Liu Z.G."/>
            <person name="Tsui S.K."/>
        </authorList>
    </citation>
    <scope>NUCLEOTIDE SEQUENCE [LARGE SCALE GENOMIC DNA]</scope>
    <source>
        <strain evidence="1">Derp</strain>
    </source>
</reference>
<gene>
    <name evidence="1" type="ORF">DERP_002194</name>
</gene>
<keyword evidence="2" id="KW-1185">Reference proteome</keyword>
<comment type="caution">
    <text evidence="1">The sequence shown here is derived from an EMBL/GenBank/DDBJ whole genome shotgun (WGS) entry which is preliminary data.</text>
</comment>
<name>A0ABQ8JH49_DERPT</name>
<accession>A0ABQ8JH49</accession>
<evidence type="ECO:0000313" key="1">
    <source>
        <dbReference type="EMBL" id="KAH9421904.1"/>
    </source>
</evidence>
<sequence length="86" mass="9943">MKSMMAHFQTKKKRSLFRGPMIFDNNSNVEDDAKKIIINGKNIGRHKMLSMLIMTHHEINRSTDKFLISCVNRNLGPIGIPKFLNE</sequence>
<reference evidence="1 2" key="2">
    <citation type="journal article" date="2022" name="Mol. Biol. Evol.">
        <title>Comparative Genomics Reveals Insights into the Divergent Evolution of Astigmatic Mites and Household Pest Adaptations.</title>
        <authorList>
            <person name="Xiong Q."/>
            <person name="Wan A.T."/>
            <person name="Liu X."/>
            <person name="Fung C.S."/>
            <person name="Xiao X."/>
            <person name="Malainual N."/>
            <person name="Hou J."/>
            <person name="Wang L."/>
            <person name="Wang M."/>
            <person name="Yang K.Y."/>
            <person name="Cui Y."/>
            <person name="Leung E.L."/>
            <person name="Nong W."/>
            <person name="Shin S.K."/>
            <person name="Au S.W."/>
            <person name="Jeong K.Y."/>
            <person name="Chew F.T."/>
            <person name="Hui J.H."/>
            <person name="Leung T.F."/>
            <person name="Tungtrongchitr A."/>
            <person name="Zhong N."/>
            <person name="Liu Z."/>
            <person name="Tsui S.K."/>
        </authorList>
    </citation>
    <scope>NUCLEOTIDE SEQUENCE [LARGE SCALE GENOMIC DNA]</scope>
    <source>
        <strain evidence="1">Derp</strain>
    </source>
</reference>
<protein>
    <submittedName>
        <fullName evidence="1">Uncharacterized protein</fullName>
    </submittedName>
</protein>
<evidence type="ECO:0000313" key="2">
    <source>
        <dbReference type="Proteomes" id="UP000887458"/>
    </source>
</evidence>
<proteinExistence type="predicted"/>
<dbReference type="Proteomes" id="UP000887458">
    <property type="component" value="Unassembled WGS sequence"/>
</dbReference>
<organism evidence="1 2">
    <name type="scientific">Dermatophagoides pteronyssinus</name>
    <name type="common">European house dust mite</name>
    <dbReference type="NCBI Taxonomy" id="6956"/>
    <lineage>
        <taxon>Eukaryota</taxon>
        <taxon>Metazoa</taxon>
        <taxon>Ecdysozoa</taxon>
        <taxon>Arthropoda</taxon>
        <taxon>Chelicerata</taxon>
        <taxon>Arachnida</taxon>
        <taxon>Acari</taxon>
        <taxon>Acariformes</taxon>
        <taxon>Sarcoptiformes</taxon>
        <taxon>Astigmata</taxon>
        <taxon>Psoroptidia</taxon>
        <taxon>Analgoidea</taxon>
        <taxon>Pyroglyphidae</taxon>
        <taxon>Dermatophagoidinae</taxon>
        <taxon>Dermatophagoides</taxon>
    </lineage>
</organism>